<keyword evidence="4" id="KW-0418">Kinase</keyword>
<dbReference type="RefSeq" id="WP_062253708.1">
    <property type="nucleotide sequence ID" value="NZ_CP014229.1"/>
</dbReference>
<feature type="repeat" description="TPR" evidence="3">
    <location>
        <begin position="280"/>
        <end position="313"/>
    </location>
</feature>
<evidence type="ECO:0000256" key="1">
    <source>
        <dbReference type="ARBA" id="ARBA00022737"/>
    </source>
</evidence>
<dbReference type="InterPro" id="IPR011990">
    <property type="entry name" value="TPR-like_helical_dom_sf"/>
</dbReference>
<protein>
    <submittedName>
        <fullName evidence="4">Histidine kinase</fullName>
    </submittedName>
</protein>
<dbReference type="Gene3D" id="1.25.40.10">
    <property type="entry name" value="Tetratricopeptide repeat domain"/>
    <property type="match status" value="1"/>
</dbReference>
<dbReference type="InterPro" id="IPR011006">
    <property type="entry name" value="CheY-like_superfamily"/>
</dbReference>
<dbReference type="InterPro" id="IPR051012">
    <property type="entry name" value="CellSynth/LPSAsmb/PSIAsmb"/>
</dbReference>
<feature type="repeat" description="TPR" evidence="3">
    <location>
        <begin position="391"/>
        <end position="424"/>
    </location>
</feature>
<evidence type="ECO:0000256" key="2">
    <source>
        <dbReference type="ARBA" id="ARBA00022803"/>
    </source>
</evidence>
<dbReference type="SUPFAM" id="SSF52172">
    <property type="entry name" value="CheY-like"/>
    <property type="match status" value="1"/>
</dbReference>
<gene>
    <name evidence="4" type="ORF">AXF13_12490</name>
</gene>
<dbReference type="STRING" id="44742.AXF13_12490"/>
<dbReference type="Gene3D" id="3.40.50.2300">
    <property type="match status" value="1"/>
</dbReference>
<name>A0A109W4R6_9BACT</name>
<dbReference type="Pfam" id="PF13181">
    <property type="entry name" value="TPR_8"/>
    <property type="match status" value="1"/>
</dbReference>
<dbReference type="SMART" id="SM00028">
    <property type="entry name" value="TPR"/>
    <property type="match status" value="6"/>
</dbReference>
<dbReference type="PANTHER" id="PTHR45586">
    <property type="entry name" value="TPR REPEAT-CONTAINING PROTEIN PA4667"/>
    <property type="match status" value="1"/>
</dbReference>
<accession>A0A109W4R6</accession>
<dbReference type="EMBL" id="CP014229">
    <property type="protein sequence ID" value="AMD90875.1"/>
    <property type="molecule type" value="Genomic_DNA"/>
</dbReference>
<evidence type="ECO:0000313" key="4">
    <source>
        <dbReference type="EMBL" id="AMD90875.1"/>
    </source>
</evidence>
<evidence type="ECO:0000313" key="5">
    <source>
        <dbReference type="Proteomes" id="UP000069241"/>
    </source>
</evidence>
<dbReference type="Proteomes" id="UP000069241">
    <property type="component" value="Chromosome"/>
</dbReference>
<evidence type="ECO:0000256" key="3">
    <source>
        <dbReference type="PROSITE-ProRule" id="PRU00339"/>
    </source>
</evidence>
<dbReference type="KEGG" id="dfi:AXF13_12490"/>
<keyword evidence="2 3" id="KW-0802">TPR repeat</keyword>
<keyword evidence="4" id="KW-0808">Transferase</keyword>
<dbReference type="SUPFAM" id="SSF48452">
    <property type="entry name" value="TPR-like"/>
    <property type="match status" value="1"/>
</dbReference>
<dbReference type="Pfam" id="PF13432">
    <property type="entry name" value="TPR_16"/>
    <property type="match status" value="2"/>
</dbReference>
<keyword evidence="5" id="KW-1185">Reference proteome</keyword>
<sequence length="477" mass="53686">MEDDTAKSGLAKRIQLRQIEQTMAKTMAESKIQDKFYGEAVIEYLRDNGQIICISDDKTFTDLLREAVCTRLKMPSGCLSISSSADMLLHTLRHMISARNAPLLLIEQNLGSRDMTYLLRQLKNAYPELWIISVARETNKQRFVLLHESGVDNCIVKPIGVQALLEKIALTIKPHGKLGRVLEWARALMAQGEHLRALQVCKQALDLKANSAAALLLIGDVFRAMRQYDKACEAYENASRTSAMYLEPLRKMAEVYAETGNTAKRLECLERLDGLSPLNVERKLTLGEIYLQMNRPESARKIFDQAMTLSDREATEYISGVAFRVADVYMDKDPQTAVAFLQRGLEAKRGFWGTEDLLTFNRVGILLRRAGKWREAAEEYLKALKVAPDDENLHYNLSMAYLEGKDFESARASTLKALALNPDLPRKSSLIACNLATVFVRTGDNMHALPLLRLALEQDPANDQARDLLTQASREES</sequence>
<keyword evidence="1" id="KW-0677">Repeat</keyword>
<feature type="repeat" description="TPR" evidence="3">
    <location>
        <begin position="357"/>
        <end position="390"/>
    </location>
</feature>
<proteinExistence type="predicted"/>
<reference evidence="5" key="1">
    <citation type="submission" date="2016-02" db="EMBL/GenBank/DDBJ databases">
        <authorList>
            <person name="Holder M.E."/>
            <person name="Ajami N.J."/>
            <person name="Petrosino J.F."/>
        </authorList>
    </citation>
    <scope>NUCLEOTIDE SEQUENCE [LARGE SCALE GENOMIC DNA]</scope>
    <source>
        <strain evidence="5">CCUG 45958</strain>
    </source>
</reference>
<organism evidence="4 5">
    <name type="scientific">Desulfovibrio fairfieldensis</name>
    <dbReference type="NCBI Taxonomy" id="44742"/>
    <lineage>
        <taxon>Bacteria</taxon>
        <taxon>Pseudomonadati</taxon>
        <taxon>Thermodesulfobacteriota</taxon>
        <taxon>Desulfovibrionia</taxon>
        <taxon>Desulfovibrionales</taxon>
        <taxon>Desulfovibrionaceae</taxon>
        <taxon>Desulfovibrio</taxon>
    </lineage>
</organism>
<dbReference type="GO" id="GO:0016301">
    <property type="term" value="F:kinase activity"/>
    <property type="evidence" value="ECO:0007669"/>
    <property type="project" value="UniProtKB-KW"/>
</dbReference>
<dbReference type="PROSITE" id="PS50005">
    <property type="entry name" value="TPR"/>
    <property type="match status" value="3"/>
</dbReference>
<dbReference type="PANTHER" id="PTHR45586:SF1">
    <property type="entry name" value="LIPOPOLYSACCHARIDE ASSEMBLY PROTEIN B"/>
    <property type="match status" value="1"/>
</dbReference>
<dbReference type="InterPro" id="IPR019734">
    <property type="entry name" value="TPR_rpt"/>
</dbReference>
<dbReference type="AlphaFoldDB" id="A0A109W4R6"/>